<dbReference type="PANTHER" id="PTHR32305:SF15">
    <property type="entry name" value="PROTEIN RHSA-RELATED"/>
    <property type="match status" value="1"/>
</dbReference>
<dbReference type="Gene3D" id="2.180.10.10">
    <property type="entry name" value="RHS repeat-associated core"/>
    <property type="match status" value="1"/>
</dbReference>
<comment type="caution">
    <text evidence="3">The sequence shown here is derived from an EMBL/GenBank/DDBJ whole genome shotgun (WGS) entry which is preliminary data.</text>
</comment>
<evidence type="ECO:0000256" key="1">
    <source>
        <dbReference type="SAM" id="MobiDB-lite"/>
    </source>
</evidence>
<sequence length="1169" mass="131799">MMKHFYEKILPGLCIIVGINLTAKAQTKTENYILTSELLEATTDTTKSNLSTKSRIDKITYFDGLGREKMSIVSPKAGLSIETMALSSQLLNPSLATTVTYDGFGRVDREYLPGVVPNLNFTTAINYADYPETSNVYSQKKYEDSPLNRVLKQGAPGAAWEVNTNRAIGFDYQTNQGDHVLMFGINQSLTNSGNNIALTVTETYQNGALYKTTTTDENGQPIIEFKDKQARVVLKRIRANGKEFNTYYVYDIYGNLACVLPPKLMQLANNTTTNAVYTPLLKELAYQYRYDNKNRLIEKKLPGKGWEYMLYDKQDRLVAVQDENMRNENYWLFTKYDKFGRVAMTGKIWETNSRAGIQDYITNSLGDNNVSRDANGYTQDGIKIYYNQAGYGFGNHVLTVNYYDNYPTAQQDVSLTANVLGQTIATGNRLKGLPTLSVVRSLETRENNQWNFEHNYTFYDNKYLRAVKNHKINYLGGSTIVESELDFRGKATKVVTTHKRLENNFPVKTTEIFSYDKFERLIRHTHQINTGKVEVLTQNSYNNIGQLTSKKVGNTTASPYQTVDYQYNIRGWLTQINDITNLGTDLFAFKINYNTKDQTKASNATQELFNGNIAQTLWTSQENPYIRSYDYNYDGLNRLTNAGYSNLSKDFAGTYDEQLSYDHNGNILTLKRYGQTEQSTPRLIDNLTYNYENAEKSNRLLKVTDSSNTLGFNDGNKTGNDYTYDINGNLKTDLNKGIEIEYNHLNLPTLVKKGAQTIEYAYSATGVKLRKIVKAQQGVNAGLTTTTTEYLDGFQYKDGVLQFFPTTEGYVNAITAGSVAYNYVYNLTDHLGNVRVSYAWDDVNSKLKTVDEDHYYPFGLQHKGYNKPPKDIAGGDFGEVEIGIGIGSNSGSVNYKYKFQGQERQEELGLNWDSFKWRNYMPDIGRFFNVDPLAEDYSYQSPYNFSENRVVDAFELEGLEAVTLKTVLEFGNSNTKGLQAVRTNREYINSAANHYGVSAQAIGSIIFQEKSAGIRGDIANALSKGFIKNGTTSLGLGEIQVDKVAELRGLDADKDFDKIVGMLEDPKTNIDLIAENIADMQNSIGRELSVSEVTYGHNAGKENLKSQLSKGEKTTNRVSIRSSNMQGAIKDALKGKNDERSDKQRDADNTVKKDPLQYRGFYENQGSKL</sequence>
<feature type="domain" description="DUF6443" evidence="2">
    <location>
        <begin position="36"/>
        <end position="174"/>
    </location>
</feature>
<reference evidence="3" key="1">
    <citation type="submission" date="2020-06" db="EMBL/GenBank/DDBJ databases">
        <authorList>
            <person name="Dong N."/>
        </authorList>
    </citation>
    <scope>NUCLEOTIDE SEQUENCE</scope>
    <source>
        <strain evidence="3">R655-4</strain>
    </source>
</reference>
<dbReference type="AlphaFoldDB" id="A0AAJ1QCX2"/>
<evidence type="ECO:0000313" key="3">
    <source>
        <dbReference type="EMBL" id="MDM1071741.1"/>
    </source>
</evidence>
<accession>A0AAJ1QCX2</accession>
<proteinExistence type="predicted"/>
<feature type="region of interest" description="Disordered" evidence="1">
    <location>
        <begin position="1122"/>
        <end position="1169"/>
    </location>
</feature>
<name>A0AAJ1QCX2_9FLAO</name>
<organism evidence="3 4">
    <name type="scientific">Empedobacter brevis</name>
    <dbReference type="NCBI Taxonomy" id="247"/>
    <lineage>
        <taxon>Bacteria</taxon>
        <taxon>Pseudomonadati</taxon>
        <taxon>Bacteroidota</taxon>
        <taxon>Flavobacteriia</taxon>
        <taxon>Flavobacteriales</taxon>
        <taxon>Weeksellaceae</taxon>
        <taxon>Empedobacter</taxon>
    </lineage>
</organism>
<feature type="compositionally biased region" description="Basic and acidic residues" evidence="1">
    <location>
        <begin position="1131"/>
        <end position="1156"/>
    </location>
</feature>
<evidence type="ECO:0000259" key="2">
    <source>
        <dbReference type="Pfam" id="PF20041"/>
    </source>
</evidence>
<reference evidence="3" key="2">
    <citation type="journal article" date="2022" name="Sci. Total Environ.">
        <title>Prevalence, transmission, and molecular epidemiology of tet(X)-positive bacteria among humans, animals, and environmental niches in China: An epidemiological, and genomic-based study.</title>
        <authorList>
            <person name="Dong N."/>
            <person name="Zeng Y."/>
            <person name="Cai C."/>
            <person name="Sun C."/>
            <person name="Lu J."/>
            <person name="Liu C."/>
            <person name="Zhou H."/>
            <person name="Sun Q."/>
            <person name="Shu L."/>
            <person name="Wang H."/>
            <person name="Wang Y."/>
            <person name="Wang S."/>
            <person name="Wu C."/>
            <person name="Chan E.W."/>
            <person name="Chen G."/>
            <person name="Shen Z."/>
            <person name="Chen S."/>
            <person name="Zhang R."/>
        </authorList>
    </citation>
    <scope>NUCLEOTIDE SEQUENCE</scope>
    <source>
        <strain evidence="3">R655-4</strain>
    </source>
</reference>
<dbReference type="Gene3D" id="1.10.530.10">
    <property type="match status" value="1"/>
</dbReference>
<dbReference type="PANTHER" id="PTHR32305">
    <property type="match status" value="1"/>
</dbReference>
<protein>
    <recommendedName>
        <fullName evidence="2">DUF6443 domain-containing protein</fullName>
    </recommendedName>
</protein>
<evidence type="ECO:0000313" key="4">
    <source>
        <dbReference type="Proteomes" id="UP001170959"/>
    </source>
</evidence>
<dbReference type="InterPro" id="IPR050708">
    <property type="entry name" value="T6SS_VgrG/RHS"/>
</dbReference>
<dbReference type="NCBIfam" id="TIGR03696">
    <property type="entry name" value="Rhs_assc_core"/>
    <property type="match status" value="1"/>
</dbReference>
<dbReference type="Pfam" id="PF20041">
    <property type="entry name" value="DUF6443"/>
    <property type="match status" value="1"/>
</dbReference>
<dbReference type="EMBL" id="JACAGJ010000002">
    <property type="protein sequence ID" value="MDM1071741.1"/>
    <property type="molecule type" value="Genomic_DNA"/>
</dbReference>
<dbReference type="InterPro" id="IPR045619">
    <property type="entry name" value="DUF6443"/>
</dbReference>
<dbReference type="RefSeq" id="WP_286492022.1">
    <property type="nucleotide sequence ID" value="NZ_JACAGJ010000002.1"/>
</dbReference>
<dbReference type="InterPro" id="IPR022385">
    <property type="entry name" value="Rhs_assc_core"/>
</dbReference>
<gene>
    <name evidence="3" type="ORF">HX001_04440</name>
</gene>
<dbReference type="Proteomes" id="UP001170959">
    <property type="component" value="Unassembled WGS sequence"/>
</dbReference>